<gene>
    <name evidence="2" type="ORF">IQ266_04565</name>
</gene>
<sequence length="1104" mass="114512">MPRNLESEGPNAAYQAVLFLSVFVLAAAPQSAIGQIIPSNNWGAENTRLNPVGVVNGQPALTIEGGAPRGSNLFHSFQQFNVNSGQRVYFTNPNGISTIFSRVIGGQTSNIAGTLGVNGVANLFLLNPQGIIFSPTAQLDIRGSLVTSTANSIVFGSQGKFRISSSTAPTLLTIAPSALEFAANQGAIINRSTNLENTNRSSLLLLGSQVQLDGGSISTPGGNVSLGGVRGDGTLVLQQVGNQFQIISTTGTPADVTLQNGAQVNVRSDNGGAVNIQANNFTMQGSGTEILAGIAANSGTSESLGGNIRIAASKSVLLDDNAIIDNSILSGGTGNTGDIHISGKQIIFRNSSHINTELLGSGSLGNIDLRSIGDISFQAGDGTQRLIPRGNGRFSRSGILRRIGVGGIGNIGPLTIISNNFDILKDAAIVTQIAGQGNTDDINIDLQGALNLPELSSIASTISQGGQGSTGNLGINAQSLTVKDASIITSNSSGIGFPGGFKIQVKDDVIFTGFKPGPPLTRITTINTSLRDPAVGRSGDIEITANNIYVTNGATIATSSFGQGNGGNITLNARNDVVVDGVNERGFDSRISADLLKVFFPRFGFLGRAKGRGGDVQITANRVSVLNGASISANINDAPGAAGKISIQAKESVRVAGQGDGIRFRIIDGKSRIVPFPVRPRIFVATAGDTNAPAGVIEIKTQQLLVEQDGNVDATSSSRGVGGNIDIKSNQVLVRSGGLIRTTATDVGNAGQINIDSAQQIQVTGESPKPLPESIISNSAIVARTTDSSSGKGGSVQLNTQELIVENNGLVSVSSQGIGIGGQLRINASTTKLRDRGQLLAETSSNTGGDILLNLSEVLLLRRGASISSTAGTAQLGGDGGQINIQSPFIVSVPGENSDIAANAFSGAGGQVNINALNLFGIRPRTRLELEQLLQVSDPSLLNPSRLTSNDITAISQTSPTLSGNVSISQIDVDPTQAAARLPDDLLDRSNLINQSLCRITQGSQFILTGRGGRPISPTVQTLTPMQTWEDIRFNSPQRIGLVKPPKPSKPNTIKSDALLEAQGWHRSVNGRVHLTANANPAQSIWLSASNCSDKSRQSYFSSH</sequence>
<dbReference type="NCBIfam" id="TIGR01901">
    <property type="entry name" value="adhes_NPXG"/>
    <property type="match status" value="1"/>
</dbReference>
<feature type="domain" description="Filamentous haemagglutinin FhaB/tRNA nuclease CdiA-like TPS" evidence="1">
    <location>
        <begin position="44"/>
        <end position="156"/>
    </location>
</feature>
<evidence type="ECO:0000259" key="1">
    <source>
        <dbReference type="SMART" id="SM00912"/>
    </source>
</evidence>
<dbReference type="AlphaFoldDB" id="A0A928VNC5"/>
<dbReference type="EMBL" id="JADEXQ010000010">
    <property type="protein sequence ID" value="MBE9029034.1"/>
    <property type="molecule type" value="Genomic_DNA"/>
</dbReference>
<dbReference type="Pfam" id="PF05860">
    <property type="entry name" value="TPS"/>
    <property type="match status" value="1"/>
</dbReference>
<dbReference type="InterPro" id="IPR012334">
    <property type="entry name" value="Pectin_lyas_fold"/>
</dbReference>
<keyword evidence="3" id="KW-1185">Reference proteome</keyword>
<dbReference type="InterPro" id="IPR011050">
    <property type="entry name" value="Pectin_lyase_fold/virulence"/>
</dbReference>
<dbReference type="Gene3D" id="2.160.20.10">
    <property type="entry name" value="Single-stranded right-handed beta-helix, Pectin lyase-like"/>
    <property type="match status" value="3"/>
</dbReference>
<dbReference type="RefSeq" id="WP_264323854.1">
    <property type="nucleotide sequence ID" value="NZ_JADEXQ010000010.1"/>
</dbReference>
<organism evidence="2 3">
    <name type="scientific">Romeriopsis navalis LEGE 11480</name>
    <dbReference type="NCBI Taxonomy" id="2777977"/>
    <lineage>
        <taxon>Bacteria</taxon>
        <taxon>Bacillati</taxon>
        <taxon>Cyanobacteriota</taxon>
        <taxon>Cyanophyceae</taxon>
        <taxon>Leptolyngbyales</taxon>
        <taxon>Leptolyngbyaceae</taxon>
        <taxon>Romeriopsis</taxon>
        <taxon>Romeriopsis navalis</taxon>
    </lineage>
</organism>
<comment type="caution">
    <text evidence="2">The sequence shown here is derived from an EMBL/GenBank/DDBJ whole genome shotgun (WGS) entry which is preliminary data.</text>
</comment>
<accession>A0A928VNC5</accession>
<dbReference type="SMART" id="SM00912">
    <property type="entry name" value="Haemagg_act"/>
    <property type="match status" value="1"/>
</dbReference>
<dbReference type="Proteomes" id="UP000625316">
    <property type="component" value="Unassembled WGS sequence"/>
</dbReference>
<evidence type="ECO:0000313" key="2">
    <source>
        <dbReference type="EMBL" id="MBE9029034.1"/>
    </source>
</evidence>
<dbReference type="SUPFAM" id="SSF51126">
    <property type="entry name" value="Pectin lyase-like"/>
    <property type="match status" value="3"/>
</dbReference>
<reference evidence="2" key="1">
    <citation type="submission" date="2020-10" db="EMBL/GenBank/DDBJ databases">
        <authorList>
            <person name="Castelo-Branco R."/>
            <person name="Eusebio N."/>
            <person name="Adriana R."/>
            <person name="Vieira A."/>
            <person name="Brugerolle De Fraissinette N."/>
            <person name="Rezende De Castro R."/>
            <person name="Schneider M.P."/>
            <person name="Vasconcelos V."/>
            <person name="Leao P.N."/>
        </authorList>
    </citation>
    <scope>NUCLEOTIDE SEQUENCE</scope>
    <source>
        <strain evidence="2">LEGE 11480</strain>
    </source>
</reference>
<protein>
    <submittedName>
        <fullName evidence="2">Filamentous hemagglutinin N-terminal domain-containing protein</fullName>
    </submittedName>
</protein>
<dbReference type="InterPro" id="IPR008638">
    <property type="entry name" value="FhaB/CdiA-like_TPS"/>
</dbReference>
<name>A0A928VNC5_9CYAN</name>
<evidence type="ECO:0000313" key="3">
    <source>
        <dbReference type="Proteomes" id="UP000625316"/>
    </source>
</evidence>
<proteinExistence type="predicted"/>